<keyword evidence="5" id="KW-1185">Reference proteome</keyword>
<evidence type="ECO:0000313" key="5">
    <source>
        <dbReference type="Proteomes" id="UP000063063"/>
    </source>
</evidence>
<dbReference type="KEGG" id="lpan:LPMP_290410"/>
<dbReference type="InterPro" id="IPR000571">
    <property type="entry name" value="Znf_CCCH"/>
</dbReference>
<evidence type="ECO:0000313" key="4">
    <source>
        <dbReference type="EMBL" id="AIN99991.1"/>
    </source>
</evidence>
<dbReference type="PROSITE" id="PS50103">
    <property type="entry name" value="ZF_C3H1"/>
    <property type="match status" value="1"/>
</dbReference>
<dbReference type="eggNOG" id="ENOG502S48V">
    <property type="taxonomic scope" value="Eukaryota"/>
</dbReference>
<feature type="domain" description="C3H1-type" evidence="3">
    <location>
        <begin position="63"/>
        <end position="90"/>
    </location>
</feature>
<organism evidence="4 5">
    <name type="scientific">Leishmania panamensis</name>
    <dbReference type="NCBI Taxonomy" id="5679"/>
    <lineage>
        <taxon>Eukaryota</taxon>
        <taxon>Discoba</taxon>
        <taxon>Euglenozoa</taxon>
        <taxon>Kinetoplastea</taxon>
        <taxon>Metakinetoplastina</taxon>
        <taxon>Trypanosomatida</taxon>
        <taxon>Trypanosomatidae</taxon>
        <taxon>Leishmaniinae</taxon>
        <taxon>Leishmania</taxon>
        <taxon>Leishmania guyanensis species complex</taxon>
    </lineage>
</organism>
<gene>
    <name evidence="4" type="ORF">LPMP_290410</name>
</gene>
<sequence>MGRNKPRSKAVDVTKSLLQPTSITDHIAVQVAANKVIQVAEDDLSPTQGSEAAFALRREGKLDASMKLCLNWRQGNCHNHAACSFAHVIPYFGVAGDEGDTPRTPGKPGGFNVDPGGGASPSSTAAVGEGSGRGGNAAPNAPWPQRFAPSSYSAITTLGQHVEEEKTVPVAVPVSVAVSAQLCANSAADVKPEVAESADTTEVAPVAPFSSTSPSPPAVVSADRLRSILVSLTATLASKAGMGSITDPAEPADADNTDDITQPHSAWLREMAERAEEEEERATLSDGTYSWQQPLKASMAEFVGVAGKSLLGEPLWQDGSAVDLYRSLAGRAAAATTIAMRRGWEAGESRGQEETVGYAAIADPHVFSTAPMPTEVSGVDPWASHLTLVDLLLEGAECSGAENGSISLPPLS</sequence>
<dbReference type="AlphaFoldDB" id="A0A088SE08"/>
<name>A0A088SE08_LEIPA</name>
<dbReference type="RefSeq" id="XP_010700934.1">
    <property type="nucleotide sequence ID" value="XM_010702632.1"/>
</dbReference>
<keyword evidence="1" id="KW-0479">Metal-binding</keyword>
<evidence type="ECO:0000259" key="3">
    <source>
        <dbReference type="PROSITE" id="PS50103"/>
    </source>
</evidence>
<feature type="zinc finger region" description="C3H1-type" evidence="1">
    <location>
        <begin position="63"/>
        <end position="90"/>
    </location>
</feature>
<dbReference type="GeneID" id="22576805"/>
<dbReference type="GO" id="GO:0008270">
    <property type="term" value="F:zinc ion binding"/>
    <property type="evidence" value="ECO:0007669"/>
    <property type="project" value="UniProtKB-KW"/>
</dbReference>
<evidence type="ECO:0000256" key="1">
    <source>
        <dbReference type="PROSITE-ProRule" id="PRU00723"/>
    </source>
</evidence>
<proteinExistence type="predicted"/>
<feature type="region of interest" description="Disordered" evidence="2">
    <location>
        <begin position="99"/>
        <end position="145"/>
    </location>
</feature>
<reference evidence="4 5" key="1">
    <citation type="journal article" date="2015" name="Sci. Rep.">
        <title>The genome of Leishmania panamensis: insights into genomics of the L. (Viannia) subgenus.</title>
        <authorList>
            <person name="Llanes A."/>
            <person name="Restrepo C.M."/>
            <person name="Vecchio G.D."/>
            <person name="Anguizola F.J."/>
            <person name="Lleonart R."/>
        </authorList>
    </citation>
    <scope>NUCLEOTIDE SEQUENCE [LARGE SCALE GENOMIC DNA]</scope>
    <source>
        <strain evidence="4 5">MHOM/PA/94/PSC-1</strain>
    </source>
</reference>
<dbReference type="VEuPathDB" id="TriTrypDB:LPMP_290410"/>
<dbReference type="OrthoDB" id="251319at2759"/>
<evidence type="ECO:0000256" key="2">
    <source>
        <dbReference type="SAM" id="MobiDB-lite"/>
    </source>
</evidence>
<keyword evidence="1" id="KW-0862">Zinc</keyword>
<dbReference type="Proteomes" id="UP000063063">
    <property type="component" value="Chromosome 29"/>
</dbReference>
<dbReference type="EMBL" id="CP009398">
    <property type="protein sequence ID" value="AIN99991.1"/>
    <property type="molecule type" value="Genomic_DNA"/>
</dbReference>
<accession>A0A088SE08</accession>
<protein>
    <recommendedName>
        <fullName evidence="3">C3H1-type domain-containing protein</fullName>
    </recommendedName>
</protein>
<keyword evidence="1" id="KW-0863">Zinc-finger</keyword>
<dbReference type="VEuPathDB" id="TriTrypDB:LPAL13_290009300"/>